<keyword evidence="4" id="KW-1185">Reference proteome</keyword>
<dbReference type="Pfam" id="PF13239">
    <property type="entry name" value="2TM"/>
    <property type="match status" value="1"/>
</dbReference>
<feature type="domain" description="2TM" evidence="2">
    <location>
        <begin position="25"/>
        <end position="112"/>
    </location>
</feature>
<name>A0ABQ1UB08_9FLAO</name>
<comment type="caution">
    <text evidence="3">The sequence shown here is derived from an EMBL/GenBank/DDBJ whole genome shotgun (WGS) entry which is preliminary data.</text>
</comment>
<evidence type="ECO:0000256" key="1">
    <source>
        <dbReference type="SAM" id="Phobius"/>
    </source>
</evidence>
<dbReference type="InterPro" id="IPR025698">
    <property type="entry name" value="2TM_dom"/>
</dbReference>
<dbReference type="EMBL" id="BMKP01000004">
    <property type="protein sequence ID" value="GGF11871.1"/>
    <property type="molecule type" value="Genomic_DNA"/>
</dbReference>
<reference evidence="4" key="1">
    <citation type="journal article" date="2019" name="Int. J. Syst. Evol. Microbiol.">
        <title>The Global Catalogue of Microorganisms (GCM) 10K type strain sequencing project: providing services to taxonomists for standard genome sequencing and annotation.</title>
        <authorList>
            <consortium name="The Broad Institute Genomics Platform"/>
            <consortium name="The Broad Institute Genome Sequencing Center for Infectious Disease"/>
            <person name="Wu L."/>
            <person name="Ma J."/>
        </authorList>
    </citation>
    <scope>NUCLEOTIDE SEQUENCE [LARGE SCALE GENOMIC DNA]</scope>
    <source>
        <strain evidence="4">CGMCC 1.16060</strain>
    </source>
</reference>
<evidence type="ECO:0000313" key="4">
    <source>
        <dbReference type="Proteomes" id="UP000655016"/>
    </source>
</evidence>
<protein>
    <recommendedName>
        <fullName evidence="2">2TM domain-containing protein</fullName>
    </recommendedName>
</protein>
<feature type="transmembrane region" description="Helical" evidence="1">
    <location>
        <begin position="35"/>
        <end position="54"/>
    </location>
</feature>
<keyword evidence="1" id="KW-0812">Transmembrane</keyword>
<sequence>MGRCRKRFYEQYGKEFENDESFEIAYKKVKRIKGFYSHLKVYLIVNAIIIVSNINRDFIGSRFNDSGFSDWHTYSTALFWGIGLLGHGISVFGRDIFFGDDWEEKKIQEYMRKQQPNNNKWE</sequence>
<proteinExistence type="predicted"/>
<dbReference type="Proteomes" id="UP000655016">
    <property type="component" value="Unassembled WGS sequence"/>
</dbReference>
<dbReference type="RefSeq" id="WP_163394322.1">
    <property type="nucleotide sequence ID" value="NZ_BMKP01000004.1"/>
</dbReference>
<accession>A0ABQ1UB08</accession>
<keyword evidence="1" id="KW-1133">Transmembrane helix</keyword>
<feature type="transmembrane region" description="Helical" evidence="1">
    <location>
        <begin position="74"/>
        <end position="97"/>
    </location>
</feature>
<gene>
    <name evidence="3" type="ORF">GCM10011518_21330</name>
</gene>
<keyword evidence="1" id="KW-0472">Membrane</keyword>
<organism evidence="3 4">
    <name type="scientific">Flavobacterium limi</name>
    <dbReference type="NCBI Taxonomy" id="2045105"/>
    <lineage>
        <taxon>Bacteria</taxon>
        <taxon>Pseudomonadati</taxon>
        <taxon>Bacteroidota</taxon>
        <taxon>Flavobacteriia</taxon>
        <taxon>Flavobacteriales</taxon>
        <taxon>Flavobacteriaceae</taxon>
        <taxon>Flavobacterium</taxon>
    </lineage>
</organism>
<evidence type="ECO:0000259" key="2">
    <source>
        <dbReference type="Pfam" id="PF13239"/>
    </source>
</evidence>
<evidence type="ECO:0000313" key="3">
    <source>
        <dbReference type="EMBL" id="GGF11871.1"/>
    </source>
</evidence>